<dbReference type="GO" id="GO:0032259">
    <property type="term" value="P:methylation"/>
    <property type="evidence" value="ECO:0007669"/>
    <property type="project" value="UniProtKB-KW"/>
</dbReference>
<dbReference type="Gene3D" id="3.40.50.150">
    <property type="entry name" value="Vaccinia Virus protein VP39"/>
    <property type="match status" value="1"/>
</dbReference>
<keyword evidence="4" id="KW-0949">S-adenosyl-L-methionine</keyword>
<dbReference type="PIRSF" id="PIRSF018249">
    <property type="entry name" value="MyrA_prd"/>
    <property type="match status" value="1"/>
</dbReference>
<protein>
    <submittedName>
        <fullName evidence="7">rRNA (Guanine-N1)-methyltransferase</fullName>
    </submittedName>
</protein>
<evidence type="ECO:0000256" key="3">
    <source>
        <dbReference type="PIRSR" id="PIRSR018249-1"/>
    </source>
</evidence>
<keyword evidence="2 7" id="KW-0808">Transferase</keyword>
<gene>
    <name evidence="7" type="ORF">DP130_13680</name>
</gene>
<dbReference type="InterPro" id="IPR029063">
    <property type="entry name" value="SAM-dependent_MTases_sf"/>
</dbReference>
<dbReference type="GO" id="GO:0008168">
    <property type="term" value="F:methyltransferase activity"/>
    <property type="evidence" value="ECO:0007669"/>
    <property type="project" value="UniProtKB-KW"/>
</dbReference>
<evidence type="ECO:0000313" key="8">
    <source>
        <dbReference type="Proteomes" id="UP000290921"/>
    </source>
</evidence>
<sequence length="278" mass="32462">MNKQKIIRFEDSERIFKCPVCMEALYLRDKSLLCKNKHCFDISKHGYINFILNAKSQKDYNKNSFENRRIILERGIYNHILKEIIDFLNDTSSISRVLDVGCGEGFYANQIYQSTNKEVCAFDISKESIQLAAKRDTSNSVKWFVADLVHLPMKNQSVDCILDIFSPANYCEFHRILTPDGYLVKIIPGDGHLKELREKAREYLKNKDYSNQQIVNYFENHFSTICRKKITAQYEISANEREALINMTPLLFNVNKENIDWTEINHITIEAEILIGRP</sequence>
<feature type="binding site" evidence="3">
    <location>
        <position position="21"/>
    </location>
    <ligand>
        <name>Zn(2+)</name>
        <dbReference type="ChEBI" id="CHEBI:29105"/>
    </ligand>
</feature>
<evidence type="ECO:0000256" key="1">
    <source>
        <dbReference type="ARBA" id="ARBA00022603"/>
    </source>
</evidence>
<dbReference type="PANTHER" id="PTHR44942:SF4">
    <property type="entry name" value="METHYLTRANSFERASE TYPE 11 DOMAIN-CONTAINING PROTEIN"/>
    <property type="match status" value="1"/>
</dbReference>
<evidence type="ECO:0000256" key="2">
    <source>
        <dbReference type="ARBA" id="ARBA00022679"/>
    </source>
</evidence>
<dbReference type="GO" id="GO:0046872">
    <property type="term" value="F:metal ion binding"/>
    <property type="evidence" value="ECO:0007669"/>
    <property type="project" value="UniProtKB-KW"/>
</dbReference>
<feature type="binding site" evidence="4">
    <location>
        <position position="77"/>
    </location>
    <ligand>
        <name>S-adenosyl-L-methionine</name>
        <dbReference type="ChEBI" id="CHEBI:59789"/>
    </ligand>
</feature>
<feature type="binding site" evidence="4">
    <location>
        <position position="192"/>
    </location>
    <ligand>
        <name>S-adenosyl-L-methionine</name>
        <dbReference type="ChEBI" id="CHEBI:59789"/>
    </ligand>
</feature>
<evidence type="ECO:0000259" key="5">
    <source>
        <dbReference type="Pfam" id="PF13649"/>
    </source>
</evidence>
<evidence type="ECO:0000259" key="6">
    <source>
        <dbReference type="Pfam" id="PF21302"/>
    </source>
</evidence>
<dbReference type="EMBL" id="QMAP01000021">
    <property type="protein sequence ID" value="RXI44068.1"/>
    <property type="molecule type" value="Genomic_DNA"/>
</dbReference>
<organism evidence="7 8">
    <name type="scientific">Clostridium tetani</name>
    <dbReference type="NCBI Taxonomy" id="1513"/>
    <lineage>
        <taxon>Bacteria</taxon>
        <taxon>Bacillati</taxon>
        <taxon>Bacillota</taxon>
        <taxon>Clostridia</taxon>
        <taxon>Eubacteriales</taxon>
        <taxon>Clostridiaceae</taxon>
        <taxon>Clostridium</taxon>
    </lineage>
</organism>
<feature type="domain" description="23S rRNA (guanine(745)-N(1))-methyltransferase N-terminal" evidence="6">
    <location>
        <begin position="16"/>
        <end position="50"/>
    </location>
</feature>
<feature type="binding site" evidence="4">
    <location>
        <begin position="104"/>
        <end position="105"/>
    </location>
    <ligand>
        <name>S-adenosyl-L-methionine</name>
        <dbReference type="ChEBI" id="CHEBI:59789"/>
    </ligand>
</feature>
<proteinExistence type="predicted"/>
<feature type="domain" description="Methyltransferase" evidence="5">
    <location>
        <begin position="97"/>
        <end position="180"/>
    </location>
</feature>
<feature type="binding site" evidence="3">
    <location>
        <position position="38"/>
    </location>
    <ligand>
        <name>Zn(2+)</name>
        <dbReference type="ChEBI" id="CHEBI:29105"/>
    </ligand>
</feature>
<dbReference type="Proteomes" id="UP000290921">
    <property type="component" value="Unassembled WGS sequence"/>
</dbReference>
<dbReference type="CDD" id="cd02440">
    <property type="entry name" value="AdoMet_MTases"/>
    <property type="match status" value="1"/>
</dbReference>
<dbReference type="InterPro" id="IPR041698">
    <property type="entry name" value="Methyltransf_25"/>
</dbReference>
<dbReference type="Pfam" id="PF21302">
    <property type="entry name" value="Zn_ribbon_RlmA"/>
    <property type="match status" value="1"/>
</dbReference>
<accession>A0A4Q0V9X4</accession>
<evidence type="ECO:0000313" key="7">
    <source>
        <dbReference type="EMBL" id="RXI44068.1"/>
    </source>
</evidence>
<keyword evidence="3" id="KW-0862">Zinc</keyword>
<name>A0A4Q0V9X4_CLOTA</name>
<dbReference type="RefSeq" id="WP_129031036.1">
    <property type="nucleotide sequence ID" value="NZ_QMAP01000021.1"/>
</dbReference>
<comment type="caution">
    <text evidence="7">The sequence shown here is derived from an EMBL/GenBank/DDBJ whole genome shotgun (WGS) entry which is preliminary data.</text>
</comment>
<dbReference type="AlphaFoldDB" id="A0A4Q0V9X4"/>
<feature type="binding site" evidence="3">
    <location>
        <position position="18"/>
    </location>
    <ligand>
        <name>Zn(2+)</name>
        <dbReference type="ChEBI" id="CHEBI:29105"/>
    </ligand>
</feature>
<evidence type="ECO:0000256" key="4">
    <source>
        <dbReference type="PIRSR" id="PIRSR018249-2"/>
    </source>
</evidence>
<dbReference type="SUPFAM" id="SSF53335">
    <property type="entry name" value="S-adenosyl-L-methionine-dependent methyltransferases"/>
    <property type="match status" value="1"/>
</dbReference>
<dbReference type="PANTHER" id="PTHR44942">
    <property type="entry name" value="METHYLTRANSF_11 DOMAIN-CONTAINING PROTEIN"/>
    <property type="match status" value="1"/>
</dbReference>
<dbReference type="InterPro" id="IPR051052">
    <property type="entry name" value="Diverse_substrate_MTase"/>
</dbReference>
<keyword evidence="3" id="KW-0479">Metal-binding</keyword>
<dbReference type="Pfam" id="PF13649">
    <property type="entry name" value="Methyltransf_25"/>
    <property type="match status" value="1"/>
</dbReference>
<dbReference type="InterPro" id="IPR016718">
    <property type="entry name" value="rRNA_m1G-MeTrfase_A_prd"/>
</dbReference>
<feature type="binding site" evidence="3">
    <location>
        <position position="34"/>
    </location>
    <ligand>
        <name>Zn(2+)</name>
        <dbReference type="ChEBI" id="CHEBI:29105"/>
    </ligand>
</feature>
<keyword evidence="1 7" id="KW-0489">Methyltransferase</keyword>
<reference evidence="7 8" key="1">
    <citation type="submission" date="2018-06" db="EMBL/GenBank/DDBJ databases">
        <title>Genome conservation of Clostridium tetani.</title>
        <authorList>
            <person name="Bruggemann H."/>
            <person name="Popoff M.R."/>
        </authorList>
    </citation>
    <scope>NUCLEOTIDE SEQUENCE [LARGE SCALE GENOMIC DNA]</scope>
    <source>
        <strain evidence="7 8">2017.061</strain>
    </source>
</reference>
<dbReference type="InterPro" id="IPR048647">
    <property type="entry name" value="RlmA_N"/>
</dbReference>